<reference evidence="4" key="1">
    <citation type="submission" date="2016-01" db="EMBL/GenBank/DDBJ databases">
        <authorList>
            <person name="Peeters C."/>
        </authorList>
    </citation>
    <scope>NUCLEOTIDE SEQUENCE [LARGE SCALE GENOMIC DNA]</scope>
</reference>
<dbReference type="GO" id="GO:0051213">
    <property type="term" value="F:dioxygenase activity"/>
    <property type="evidence" value="ECO:0007669"/>
    <property type="project" value="UniProtKB-KW"/>
</dbReference>
<evidence type="ECO:0000256" key="1">
    <source>
        <dbReference type="ARBA" id="ARBA00022723"/>
    </source>
</evidence>
<dbReference type="EMBL" id="FCNY02000010">
    <property type="protein sequence ID" value="SAL51933.1"/>
    <property type="molecule type" value="Genomic_DNA"/>
</dbReference>
<evidence type="ECO:0000313" key="4">
    <source>
        <dbReference type="Proteomes" id="UP000054740"/>
    </source>
</evidence>
<dbReference type="Pfam" id="PF00903">
    <property type="entry name" value="Glyoxalase"/>
    <property type="match status" value="1"/>
</dbReference>
<dbReference type="Proteomes" id="UP000054740">
    <property type="component" value="Unassembled WGS sequence"/>
</dbReference>
<gene>
    <name evidence="3" type="ORF">AWB70_04269</name>
</gene>
<dbReference type="InterPro" id="IPR051785">
    <property type="entry name" value="MMCE/EMCE_epimerase"/>
</dbReference>
<dbReference type="GO" id="GO:0004493">
    <property type="term" value="F:methylmalonyl-CoA epimerase activity"/>
    <property type="evidence" value="ECO:0007669"/>
    <property type="project" value="TreeGrafter"/>
</dbReference>
<evidence type="ECO:0000313" key="3">
    <source>
        <dbReference type="EMBL" id="SAL51933.1"/>
    </source>
</evidence>
<sequence length="314" mass="35043">MSIIKCNELLYIRRSVPDVTQVETFLNRFGLITCAKQGESVYLRATDPVHHCYILEQGPARLLGFAFLAKCEADLRTLAAGTGRDVEEITEPGGGLRVRLKEPNGYDVDIVYGIAVPEPINVERQAVNTGREPTLRADEPLRLPRGQATPVKRIAHVVLGTPLVEETAAWFRETLGMLPSDEVFRTAGGEQIASFLRVDKGAEHVDHHAFLPMRSDTAGFQHVSFESQDIDAVMADHHYLKSMGYEHLWGIGRHLLGSQLFDYWNDPLGYAHEHWADSDRLSATATTGVWEAKEGMVTQWGEGASEQFRHNVKP</sequence>
<dbReference type="PANTHER" id="PTHR43048:SF3">
    <property type="entry name" value="METHYLMALONYL-COA EPIMERASE, MITOCHONDRIAL"/>
    <property type="match status" value="1"/>
</dbReference>
<proteinExistence type="predicted"/>
<keyword evidence="4" id="KW-1185">Reference proteome</keyword>
<keyword evidence="3" id="KW-0560">Oxidoreductase</keyword>
<dbReference type="InterPro" id="IPR037523">
    <property type="entry name" value="VOC_core"/>
</dbReference>
<keyword evidence="3" id="KW-0223">Dioxygenase</keyword>
<organism evidence="3 4">
    <name type="scientific">Caballeronia cordobensis</name>
    <name type="common">Burkholderia cordobensis</name>
    <dbReference type="NCBI Taxonomy" id="1353886"/>
    <lineage>
        <taxon>Bacteria</taxon>
        <taxon>Pseudomonadati</taxon>
        <taxon>Pseudomonadota</taxon>
        <taxon>Betaproteobacteria</taxon>
        <taxon>Burkholderiales</taxon>
        <taxon>Burkholderiaceae</taxon>
        <taxon>Caballeronia</taxon>
    </lineage>
</organism>
<protein>
    <submittedName>
        <fullName evidence="3">Glyoxalase/bleomycin resistance protein/dioxygenase</fullName>
    </submittedName>
</protein>
<dbReference type="RefSeq" id="WP_053572514.1">
    <property type="nucleotide sequence ID" value="NZ_FCNY02000010.1"/>
</dbReference>
<name>A0A158I6F7_CABCO</name>
<dbReference type="GO" id="GO:0046872">
    <property type="term" value="F:metal ion binding"/>
    <property type="evidence" value="ECO:0007669"/>
    <property type="project" value="UniProtKB-KW"/>
</dbReference>
<dbReference type="InterPro" id="IPR004360">
    <property type="entry name" value="Glyas_Fos-R_dOase_dom"/>
</dbReference>
<dbReference type="PROSITE" id="PS51819">
    <property type="entry name" value="VOC"/>
    <property type="match status" value="1"/>
</dbReference>
<evidence type="ECO:0000259" key="2">
    <source>
        <dbReference type="PROSITE" id="PS51819"/>
    </source>
</evidence>
<dbReference type="SUPFAM" id="SSF54593">
    <property type="entry name" value="Glyoxalase/Bleomycin resistance protein/Dihydroxybiphenyl dioxygenase"/>
    <property type="match status" value="1"/>
</dbReference>
<dbReference type="AlphaFoldDB" id="A0A158I6F7"/>
<accession>A0A158I6F7</accession>
<dbReference type="GO" id="GO:0046491">
    <property type="term" value="P:L-methylmalonyl-CoA metabolic process"/>
    <property type="evidence" value="ECO:0007669"/>
    <property type="project" value="TreeGrafter"/>
</dbReference>
<dbReference type="InterPro" id="IPR029068">
    <property type="entry name" value="Glyas_Bleomycin-R_OHBP_Dase"/>
</dbReference>
<keyword evidence="1" id="KW-0479">Metal-binding</keyword>
<feature type="domain" description="VOC" evidence="2">
    <location>
        <begin position="153"/>
        <end position="277"/>
    </location>
</feature>
<dbReference type="Gene3D" id="3.10.180.10">
    <property type="entry name" value="2,3-Dihydroxybiphenyl 1,2-Dioxygenase, domain 1"/>
    <property type="match status" value="2"/>
</dbReference>
<dbReference type="PANTHER" id="PTHR43048">
    <property type="entry name" value="METHYLMALONYL-COA EPIMERASE"/>
    <property type="match status" value="1"/>
</dbReference>